<reference evidence="14" key="1">
    <citation type="submission" date="2021-03" db="EMBL/GenBank/DDBJ databases">
        <authorList>
            <person name="Tagirdzhanova G."/>
        </authorList>
    </citation>
    <scope>NUCLEOTIDE SEQUENCE</scope>
</reference>
<feature type="binding site" description="axial binding residue" evidence="12">
    <location>
        <position position="483"/>
    </location>
    <ligand>
        <name>heme</name>
        <dbReference type="ChEBI" id="CHEBI:30413"/>
    </ligand>
    <ligandPart>
        <name>Fe</name>
        <dbReference type="ChEBI" id="CHEBI:18248"/>
    </ligandPart>
</feature>
<keyword evidence="4 12" id="KW-0349">Heme</keyword>
<dbReference type="GO" id="GO:0020037">
    <property type="term" value="F:heme binding"/>
    <property type="evidence" value="ECO:0007669"/>
    <property type="project" value="InterPro"/>
</dbReference>
<dbReference type="OrthoDB" id="6692864at2759"/>
<evidence type="ECO:0000256" key="8">
    <source>
        <dbReference type="ARBA" id="ARBA00023002"/>
    </source>
</evidence>
<dbReference type="GO" id="GO:0016705">
    <property type="term" value="F:oxidoreductase activity, acting on paired donors, with incorporation or reduction of molecular oxygen"/>
    <property type="evidence" value="ECO:0007669"/>
    <property type="project" value="InterPro"/>
</dbReference>
<gene>
    <name evidence="14" type="ORF">GOMPHAMPRED_002468</name>
</gene>
<feature type="transmembrane region" description="Helical" evidence="13">
    <location>
        <begin position="68"/>
        <end position="88"/>
    </location>
</feature>
<keyword evidence="9 12" id="KW-0408">Iron</keyword>
<dbReference type="CDD" id="cd11061">
    <property type="entry name" value="CYP67-like"/>
    <property type="match status" value="1"/>
</dbReference>
<evidence type="ECO:0000256" key="4">
    <source>
        <dbReference type="ARBA" id="ARBA00022617"/>
    </source>
</evidence>
<dbReference type="InterPro" id="IPR001128">
    <property type="entry name" value="Cyt_P450"/>
</dbReference>
<protein>
    <recommendedName>
        <fullName evidence="16">Cytochrome P450</fullName>
    </recommendedName>
</protein>
<dbReference type="GO" id="GO:0004497">
    <property type="term" value="F:monooxygenase activity"/>
    <property type="evidence" value="ECO:0007669"/>
    <property type="project" value="UniProtKB-KW"/>
</dbReference>
<evidence type="ECO:0008006" key="16">
    <source>
        <dbReference type="Google" id="ProtNLM"/>
    </source>
</evidence>
<dbReference type="Pfam" id="PF00067">
    <property type="entry name" value="p450"/>
    <property type="match status" value="1"/>
</dbReference>
<evidence type="ECO:0000256" key="2">
    <source>
        <dbReference type="ARBA" id="ARBA00004370"/>
    </source>
</evidence>
<comment type="similarity">
    <text evidence="3">Belongs to the cytochrome P450 family.</text>
</comment>
<evidence type="ECO:0000256" key="3">
    <source>
        <dbReference type="ARBA" id="ARBA00010617"/>
    </source>
</evidence>
<dbReference type="SUPFAM" id="SSF48264">
    <property type="entry name" value="Cytochrome P450"/>
    <property type="match status" value="1"/>
</dbReference>
<dbReference type="Gene3D" id="1.10.630.10">
    <property type="entry name" value="Cytochrome P450"/>
    <property type="match status" value="1"/>
</dbReference>
<name>A0A8H3F9R2_9LECA</name>
<dbReference type="PANTHER" id="PTHR24305:SF112">
    <property type="entry name" value="L-ORNITHINE-N5-MONOOXYGENASE (EUROFUNG)"/>
    <property type="match status" value="1"/>
</dbReference>
<keyword evidence="5 13" id="KW-0812">Transmembrane</keyword>
<organism evidence="14 15">
    <name type="scientific">Gomphillus americanus</name>
    <dbReference type="NCBI Taxonomy" id="1940652"/>
    <lineage>
        <taxon>Eukaryota</taxon>
        <taxon>Fungi</taxon>
        <taxon>Dikarya</taxon>
        <taxon>Ascomycota</taxon>
        <taxon>Pezizomycotina</taxon>
        <taxon>Lecanoromycetes</taxon>
        <taxon>OSLEUM clade</taxon>
        <taxon>Ostropomycetidae</taxon>
        <taxon>Ostropales</taxon>
        <taxon>Graphidaceae</taxon>
        <taxon>Gomphilloideae</taxon>
        <taxon>Gomphillus</taxon>
    </lineage>
</organism>
<proteinExistence type="inferred from homology"/>
<accession>A0A8H3F9R2</accession>
<feature type="transmembrane region" description="Helical" evidence="13">
    <location>
        <begin position="7"/>
        <end position="26"/>
    </location>
</feature>
<evidence type="ECO:0000256" key="1">
    <source>
        <dbReference type="ARBA" id="ARBA00001971"/>
    </source>
</evidence>
<evidence type="ECO:0000256" key="9">
    <source>
        <dbReference type="ARBA" id="ARBA00023004"/>
    </source>
</evidence>
<feature type="transmembrane region" description="Helical" evidence="13">
    <location>
        <begin position="38"/>
        <end position="56"/>
    </location>
</feature>
<comment type="cofactor">
    <cofactor evidence="1 12">
        <name>heme</name>
        <dbReference type="ChEBI" id="CHEBI:30413"/>
    </cofactor>
</comment>
<dbReference type="PANTHER" id="PTHR24305">
    <property type="entry name" value="CYTOCHROME P450"/>
    <property type="match status" value="1"/>
</dbReference>
<dbReference type="GO" id="GO:0016020">
    <property type="term" value="C:membrane"/>
    <property type="evidence" value="ECO:0007669"/>
    <property type="project" value="UniProtKB-SubCell"/>
</dbReference>
<keyword evidence="6 12" id="KW-0479">Metal-binding</keyword>
<keyword evidence="7 13" id="KW-1133">Transmembrane helix</keyword>
<evidence type="ECO:0000256" key="13">
    <source>
        <dbReference type="SAM" id="Phobius"/>
    </source>
</evidence>
<dbReference type="PRINTS" id="PR00385">
    <property type="entry name" value="P450"/>
</dbReference>
<dbReference type="EMBL" id="CAJPDQ010000017">
    <property type="protein sequence ID" value="CAF9922016.1"/>
    <property type="molecule type" value="Genomic_DNA"/>
</dbReference>
<dbReference type="AlphaFoldDB" id="A0A8H3F9R2"/>
<dbReference type="InterPro" id="IPR002401">
    <property type="entry name" value="Cyt_P450_E_grp-I"/>
</dbReference>
<comment type="caution">
    <text evidence="14">The sequence shown here is derived from an EMBL/GenBank/DDBJ whole genome shotgun (WGS) entry which is preliminary data.</text>
</comment>
<evidence type="ECO:0000256" key="7">
    <source>
        <dbReference type="ARBA" id="ARBA00022989"/>
    </source>
</evidence>
<evidence type="ECO:0000256" key="5">
    <source>
        <dbReference type="ARBA" id="ARBA00022692"/>
    </source>
</evidence>
<keyword evidence="10" id="KW-0503">Monooxygenase</keyword>
<dbReference type="InterPro" id="IPR050121">
    <property type="entry name" value="Cytochrome_P450_monoxygenase"/>
</dbReference>
<dbReference type="InterPro" id="IPR036396">
    <property type="entry name" value="Cyt_P450_sf"/>
</dbReference>
<dbReference type="GO" id="GO:0005506">
    <property type="term" value="F:iron ion binding"/>
    <property type="evidence" value="ECO:0007669"/>
    <property type="project" value="InterPro"/>
</dbReference>
<dbReference type="PRINTS" id="PR00463">
    <property type="entry name" value="EP450I"/>
</dbReference>
<dbReference type="Proteomes" id="UP000664169">
    <property type="component" value="Unassembled WGS sequence"/>
</dbReference>
<keyword evidence="15" id="KW-1185">Reference proteome</keyword>
<evidence type="ECO:0000256" key="6">
    <source>
        <dbReference type="ARBA" id="ARBA00022723"/>
    </source>
</evidence>
<sequence>MEIQPRFSREFLYVLSGILAHALYFIHGEHHLHPLAPVKAYGCLILTITAYGAFLGDGKIVSSFSTAIYTLSLHQLGLFSSIVIYRLFFHRLCRFPGPVAARISMGWLLWQNIRCQKGYLKLASLQEKYGKFVRVGPNKLVVFDANTLQAIENPANGCTKSDWYDCGYPTTGLNMWREIDLHDSRRKVWANAFGSQSMAYFDTIINLYCTKFVRLLAKSEGCPINLTQYFNLLTFDIIGEIGFSHTFGALERGAGYKIEEVVARFMEALGAISAMPWLCRLLTDIPGMLSPWTGFLEWCRNLVLQRIESKVDYPDISSVWISHSREAGTLEQDTLLLQGDAQTLIVAGSDTVASVLTHLFYHLCLQPEHQEKIKEELSQVPGRFDARTLQNCTHLNAVIDETMRLHASVPTGGERLTGAAGLTIDGVFIPPNVAILPARYVLGRMEDCFEKADRFLPERWYPNSKLRHEKRAHLPFGEGRYGCIGRALALMEIRCVVATLLNSYTVRFAAEENKHRVVEDMRDHVAAAPGRLDVVFERSLDN</sequence>
<evidence type="ECO:0000256" key="11">
    <source>
        <dbReference type="ARBA" id="ARBA00023136"/>
    </source>
</evidence>
<keyword evidence="8" id="KW-0560">Oxidoreductase</keyword>
<evidence type="ECO:0000256" key="10">
    <source>
        <dbReference type="ARBA" id="ARBA00023033"/>
    </source>
</evidence>
<evidence type="ECO:0000256" key="12">
    <source>
        <dbReference type="PIRSR" id="PIRSR602401-1"/>
    </source>
</evidence>
<keyword evidence="11 13" id="KW-0472">Membrane</keyword>
<comment type="subcellular location">
    <subcellularLocation>
        <location evidence="2">Membrane</location>
    </subcellularLocation>
</comment>
<evidence type="ECO:0000313" key="14">
    <source>
        <dbReference type="EMBL" id="CAF9922016.1"/>
    </source>
</evidence>
<evidence type="ECO:0000313" key="15">
    <source>
        <dbReference type="Proteomes" id="UP000664169"/>
    </source>
</evidence>